<feature type="region of interest" description="Disordered" evidence="1">
    <location>
        <begin position="331"/>
        <end position="350"/>
    </location>
</feature>
<reference evidence="2" key="1">
    <citation type="submission" date="2020-04" db="EMBL/GenBank/DDBJ databases">
        <authorList>
            <person name="Chiriac C."/>
            <person name="Salcher M."/>
            <person name="Ghai R."/>
            <person name="Kavagutti S V."/>
        </authorList>
    </citation>
    <scope>NUCLEOTIDE SEQUENCE</scope>
</reference>
<accession>A0A6J5L097</accession>
<organism evidence="2">
    <name type="scientific">uncultured Caudovirales phage</name>
    <dbReference type="NCBI Taxonomy" id="2100421"/>
    <lineage>
        <taxon>Viruses</taxon>
        <taxon>Duplodnaviria</taxon>
        <taxon>Heunggongvirae</taxon>
        <taxon>Uroviricota</taxon>
        <taxon>Caudoviricetes</taxon>
        <taxon>Peduoviridae</taxon>
        <taxon>Maltschvirus</taxon>
        <taxon>Maltschvirus maltsch</taxon>
    </lineage>
</organism>
<evidence type="ECO:0008006" key="3">
    <source>
        <dbReference type="Google" id="ProtNLM"/>
    </source>
</evidence>
<gene>
    <name evidence="2" type="ORF">UFOVP79_15</name>
</gene>
<name>A0A6J5L097_9CAUD</name>
<evidence type="ECO:0000256" key="1">
    <source>
        <dbReference type="SAM" id="MobiDB-lite"/>
    </source>
</evidence>
<proteinExistence type="predicted"/>
<sequence>MANKIILKKTSTASKVPLATDLEVGEIAVNLADQKLYSKNASGTVILVGDGQGTGDVVGPSSAVNNNFTAFNGTTGKLVKDSGYNSASFATAAQGALADTAVQSITSTDGSVTITGAGTTKDLSVAIAGSTTNVLCLVRNTTGSTLAKGTVVYISGATGQNPTVSKAIATSDATSAQTLGMMTADLANNSNGYVTIIGLITEIDTSAYTDGQQLYLSGTTAGAVTGTKPSAPIHLVYVAVVEYAHPVHGKLFVKVQNGYELNEIHDVVISSPTTGQTIVYNSATQLWYNNTVSLTAGVNGLLPVANGGTGTATPSLVAGTNVTISGTWPNQTINSSGGGSLPSQSGNAGKYLTTDGTNPSWATVSGGGATPITQNLDQVTSNQTIASGSNGFSVGPMTIASGYTVTVASGQRWVII</sequence>
<dbReference type="EMBL" id="LR796207">
    <property type="protein sequence ID" value="CAB4126697.1"/>
    <property type="molecule type" value="Genomic_DNA"/>
</dbReference>
<protein>
    <recommendedName>
        <fullName evidence="3">Major tropism determinant N-terminal domain-containing protein</fullName>
    </recommendedName>
</protein>
<evidence type="ECO:0000313" key="2">
    <source>
        <dbReference type="EMBL" id="CAB4126697.1"/>
    </source>
</evidence>